<evidence type="ECO:0000256" key="8">
    <source>
        <dbReference type="SAM" id="Phobius"/>
    </source>
</evidence>
<dbReference type="VEuPathDB" id="FungiDB:PV09_08331"/>
<evidence type="ECO:0000256" key="1">
    <source>
        <dbReference type="ARBA" id="ARBA00004141"/>
    </source>
</evidence>
<gene>
    <name evidence="10" type="ORF">PV09_08331</name>
</gene>
<keyword evidence="5 8" id="KW-1133">Transmembrane helix</keyword>
<dbReference type="InterPro" id="IPR036259">
    <property type="entry name" value="MFS_trans_sf"/>
</dbReference>
<name>A0A0D2A1F4_9PEZI</name>
<feature type="domain" description="Major facilitator superfamily (MFS) profile" evidence="9">
    <location>
        <begin position="21"/>
        <end position="462"/>
    </location>
</feature>
<dbReference type="InterPro" id="IPR005829">
    <property type="entry name" value="Sugar_transporter_CS"/>
</dbReference>
<evidence type="ECO:0000256" key="6">
    <source>
        <dbReference type="ARBA" id="ARBA00023136"/>
    </source>
</evidence>
<keyword evidence="3 7" id="KW-0813">Transport</keyword>
<feature type="transmembrane region" description="Helical" evidence="8">
    <location>
        <begin position="12"/>
        <end position="34"/>
    </location>
</feature>
<keyword evidence="11" id="KW-1185">Reference proteome</keyword>
<proteinExistence type="inferred from homology"/>
<dbReference type="GO" id="GO:0005351">
    <property type="term" value="F:carbohydrate:proton symporter activity"/>
    <property type="evidence" value="ECO:0007669"/>
    <property type="project" value="TreeGrafter"/>
</dbReference>
<comment type="similarity">
    <text evidence="2 7">Belongs to the major facilitator superfamily. Sugar transporter (TC 2.A.1.1) family.</text>
</comment>
<dbReference type="InterPro" id="IPR020846">
    <property type="entry name" value="MFS_dom"/>
</dbReference>
<feature type="transmembrane region" description="Helical" evidence="8">
    <location>
        <begin position="370"/>
        <end position="391"/>
    </location>
</feature>
<feature type="transmembrane region" description="Helical" evidence="8">
    <location>
        <begin position="338"/>
        <end position="358"/>
    </location>
</feature>
<organism evidence="10 11">
    <name type="scientific">Verruconis gallopava</name>
    <dbReference type="NCBI Taxonomy" id="253628"/>
    <lineage>
        <taxon>Eukaryota</taxon>
        <taxon>Fungi</taxon>
        <taxon>Dikarya</taxon>
        <taxon>Ascomycota</taxon>
        <taxon>Pezizomycotina</taxon>
        <taxon>Dothideomycetes</taxon>
        <taxon>Pleosporomycetidae</taxon>
        <taxon>Venturiales</taxon>
        <taxon>Sympoventuriaceae</taxon>
        <taxon>Verruconis</taxon>
    </lineage>
</organism>
<dbReference type="RefSeq" id="XP_016210024.1">
    <property type="nucleotide sequence ID" value="XM_016362207.1"/>
</dbReference>
<dbReference type="Proteomes" id="UP000053259">
    <property type="component" value="Unassembled WGS sequence"/>
</dbReference>
<dbReference type="FunFam" id="1.20.1250.20:FF:000134">
    <property type="entry name" value="MFS sugar transporter protein"/>
    <property type="match status" value="1"/>
</dbReference>
<dbReference type="SUPFAM" id="SSF103473">
    <property type="entry name" value="MFS general substrate transporter"/>
    <property type="match status" value="1"/>
</dbReference>
<keyword evidence="4 8" id="KW-0812">Transmembrane</keyword>
<dbReference type="GO" id="GO:0016020">
    <property type="term" value="C:membrane"/>
    <property type="evidence" value="ECO:0007669"/>
    <property type="project" value="UniProtKB-SubCell"/>
</dbReference>
<sequence length="481" mass="51265">MPSKLTAFVRNVLNMPLYQSASIITALGGFLFGLDTGTVGPVTTMDAFVKSFGPLSSTLHGVVVSTILIGGTLSGVFAGNFADIYGRIPTISAGAAIFGIGAALECVAPKLGVFIFGRFVKGLGEGLFLGTLVVYVCEIAPARRRGPLASLIQFLVTIGLATGFFVSYGTARIGQSSAAWRSPLAVQALMAFSFAAASMRLPPSPRWLLAKHRTDEALLTLERLGLDCTELEQMASRASVADLHADTSLLGSIKQNFTDMTRVFSKAARKQTAFACFLMAMQQFSGIDGVLYYAPLLFQQAGLASGEASFLASGISALVIFAVTIPASMYVDRMGRRASTIFGGLAMFVVMTLMGSLYASRAVHEGHGVARWIVIVCIYLFAVAFSITWAVSMRIYSSEIQPAATRASATNLAQSSNWMANFIVALTTPILLARSSFAAYFLFGGCTLLTVLVCFFFMPETKGKSLEAIDRAFAEHKGPFP</sequence>
<feature type="transmembrane region" description="Helical" evidence="8">
    <location>
        <begin position="438"/>
        <end position="458"/>
    </location>
</feature>
<keyword evidence="6 8" id="KW-0472">Membrane</keyword>
<dbReference type="PROSITE" id="PS00217">
    <property type="entry name" value="SUGAR_TRANSPORT_2"/>
    <property type="match status" value="1"/>
</dbReference>
<dbReference type="InParanoid" id="A0A0D2A1F4"/>
<dbReference type="OrthoDB" id="5399138at2759"/>
<feature type="transmembrane region" description="Helical" evidence="8">
    <location>
        <begin position="84"/>
        <end position="103"/>
    </location>
</feature>
<evidence type="ECO:0000256" key="7">
    <source>
        <dbReference type="RuleBase" id="RU003346"/>
    </source>
</evidence>
<dbReference type="PROSITE" id="PS00216">
    <property type="entry name" value="SUGAR_TRANSPORT_1"/>
    <property type="match status" value="1"/>
</dbReference>
<dbReference type="NCBIfam" id="TIGR00879">
    <property type="entry name" value="SP"/>
    <property type="match status" value="1"/>
</dbReference>
<dbReference type="Pfam" id="PF00083">
    <property type="entry name" value="Sugar_tr"/>
    <property type="match status" value="1"/>
</dbReference>
<accession>A0A0D2A1F4</accession>
<feature type="transmembrane region" description="Helical" evidence="8">
    <location>
        <begin position="272"/>
        <end position="298"/>
    </location>
</feature>
<dbReference type="GeneID" id="27316304"/>
<evidence type="ECO:0000313" key="11">
    <source>
        <dbReference type="Proteomes" id="UP000053259"/>
    </source>
</evidence>
<feature type="transmembrane region" description="Helical" evidence="8">
    <location>
        <begin position="180"/>
        <end position="201"/>
    </location>
</feature>
<dbReference type="InterPro" id="IPR050360">
    <property type="entry name" value="MFS_Sugar_Transporters"/>
</dbReference>
<dbReference type="AlphaFoldDB" id="A0A0D2A1F4"/>
<evidence type="ECO:0000256" key="4">
    <source>
        <dbReference type="ARBA" id="ARBA00022692"/>
    </source>
</evidence>
<dbReference type="PANTHER" id="PTHR48022:SF2">
    <property type="entry name" value="PLASTIDIC GLUCOSE TRANSPORTER 4"/>
    <property type="match status" value="1"/>
</dbReference>
<evidence type="ECO:0000256" key="5">
    <source>
        <dbReference type="ARBA" id="ARBA00022989"/>
    </source>
</evidence>
<feature type="transmembrane region" description="Helical" evidence="8">
    <location>
        <begin position="115"/>
        <end position="136"/>
    </location>
</feature>
<evidence type="ECO:0000313" key="10">
    <source>
        <dbReference type="EMBL" id="KIW00155.1"/>
    </source>
</evidence>
<evidence type="ECO:0000259" key="9">
    <source>
        <dbReference type="PROSITE" id="PS50850"/>
    </source>
</evidence>
<dbReference type="InterPro" id="IPR005828">
    <property type="entry name" value="MFS_sugar_transport-like"/>
</dbReference>
<dbReference type="EMBL" id="KN847567">
    <property type="protein sequence ID" value="KIW00155.1"/>
    <property type="molecule type" value="Genomic_DNA"/>
</dbReference>
<dbReference type="PROSITE" id="PS50850">
    <property type="entry name" value="MFS"/>
    <property type="match status" value="1"/>
</dbReference>
<dbReference type="PANTHER" id="PTHR48022">
    <property type="entry name" value="PLASTIDIC GLUCOSE TRANSPORTER 4"/>
    <property type="match status" value="1"/>
</dbReference>
<feature type="transmembrane region" description="Helical" evidence="8">
    <location>
        <begin position="310"/>
        <end position="331"/>
    </location>
</feature>
<dbReference type="Gene3D" id="1.20.1250.20">
    <property type="entry name" value="MFS general substrate transporter like domains"/>
    <property type="match status" value="1"/>
</dbReference>
<dbReference type="PRINTS" id="PR00171">
    <property type="entry name" value="SUGRTRNSPORT"/>
</dbReference>
<dbReference type="InterPro" id="IPR003663">
    <property type="entry name" value="Sugar/inositol_transpt"/>
</dbReference>
<reference evidence="10 11" key="1">
    <citation type="submission" date="2015-01" db="EMBL/GenBank/DDBJ databases">
        <title>The Genome Sequence of Ochroconis gallopava CBS43764.</title>
        <authorList>
            <consortium name="The Broad Institute Genomics Platform"/>
            <person name="Cuomo C."/>
            <person name="de Hoog S."/>
            <person name="Gorbushina A."/>
            <person name="Stielow B."/>
            <person name="Teixiera M."/>
            <person name="Abouelleil A."/>
            <person name="Chapman S.B."/>
            <person name="Priest M."/>
            <person name="Young S.K."/>
            <person name="Wortman J."/>
            <person name="Nusbaum C."/>
            <person name="Birren B."/>
        </authorList>
    </citation>
    <scope>NUCLEOTIDE SEQUENCE [LARGE SCALE GENOMIC DNA]</scope>
    <source>
        <strain evidence="10 11">CBS 43764</strain>
    </source>
</reference>
<feature type="transmembrane region" description="Helical" evidence="8">
    <location>
        <begin position="54"/>
        <end position="77"/>
    </location>
</feature>
<evidence type="ECO:0000256" key="2">
    <source>
        <dbReference type="ARBA" id="ARBA00010992"/>
    </source>
</evidence>
<evidence type="ECO:0000256" key="3">
    <source>
        <dbReference type="ARBA" id="ARBA00022448"/>
    </source>
</evidence>
<dbReference type="HOGENOM" id="CLU_001265_30_12_1"/>
<comment type="subcellular location">
    <subcellularLocation>
        <location evidence="1">Membrane</location>
        <topology evidence="1">Multi-pass membrane protein</topology>
    </subcellularLocation>
</comment>
<protein>
    <recommendedName>
        <fullName evidence="9">Major facilitator superfamily (MFS) profile domain-containing protein</fullName>
    </recommendedName>
</protein>
<feature type="transmembrane region" description="Helical" evidence="8">
    <location>
        <begin position="148"/>
        <end position="168"/>
    </location>
</feature>